<dbReference type="AlphaFoldDB" id="A0A1S9T9G6"/>
<protein>
    <submittedName>
        <fullName evidence="1">Uncharacterized protein</fullName>
    </submittedName>
</protein>
<evidence type="ECO:0000313" key="2">
    <source>
        <dbReference type="Proteomes" id="UP000190906"/>
    </source>
</evidence>
<dbReference type="Proteomes" id="UP000190906">
    <property type="component" value="Unassembled WGS sequence"/>
</dbReference>
<gene>
    <name evidence="1" type="ORF">BW897_30780</name>
</gene>
<name>A0A1S9T9G6_BACCE</name>
<organism evidence="1 2">
    <name type="scientific">Bacillus cereus</name>
    <dbReference type="NCBI Taxonomy" id="1396"/>
    <lineage>
        <taxon>Bacteria</taxon>
        <taxon>Bacillati</taxon>
        <taxon>Bacillota</taxon>
        <taxon>Bacilli</taxon>
        <taxon>Bacillales</taxon>
        <taxon>Bacillaceae</taxon>
        <taxon>Bacillus</taxon>
        <taxon>Bacillus cereus group</taxon>
    </lineage>
</organism>
<proteinExistence type="predicted"/>
<reference evidence="1 2" key="1">
    <citation type="submission" date="2017-01" db="EMBL/GenBank/DDBJ databases">
        <title>Bacillus cereus isolates.</title>
        <authorList>
            <person name="Beno S.M."/>
        </authorList>
    </citation>
    <scope>NUCLEOTIDE SEQUENCE [LARGE SCALE GENOMIC DNA]</scope>
    <source>
        <strain evidence="1 2">FSL H8-0485</strain>
    </source>
</reference>
<accession>A0A1S9T9G6</accession>
<dbReference type="EMBL" id="MUAJ01000073">
    <property type="protein sequence ID" value="OOR06665.1"/>
    <property type="molecule type" value="Genomic_DNA"/>
</dbReference>
<comment type="caution">
    <text evidence="1">The sequence shown here is derived from an EMBL/GenBank/DDBJ whole genome shotgun (WGS) entry which is preliminary data.</text>
</comment>
<sequence length="93" mass="10293">MGSYCEPTPGYYTDGILNFLRRLSPGTCIALQYDCQRPTTATFQGFQNGAIILSDFDGFPGLAHLAIQKVNVISLGSYSRHPRDRRECDCGEV</sequence>
<evidence type="ECO:0000313" key="1">
    <source>
        <dbReference type="EMBL" id="OOR06665.1"/>
    </source>
</evidence>